<evidence type="ECO:0000256" key="7">
    <source>
        <dbReference type="ARBA" id="ARBA00023172"/>
    </source>
</evidence>
<comment type="function">
    <text evidence="9">Site-specific tyrosine recombinase, which acts by catalyzing the cutting and rejoining of the recombining DNA molecules. The XerC-XerD complex is essential to convert dimers of the bacterial chromosome into monomers to permit their segregation at cell division. It also contributes to the segregational stability of plasmids.</text>
</comment>
<evidence type="ECO:0000313" key="13">
    <source>
        <dbReference type="EMBL" id="TDY65039.1"/>
    </source>
</evidence>
<keyword evidence="6 9" id="KW-0238">DNA-binding</keyword>
<dbReference type="Pfam" id="PF00589">
    <property type="entry name" value="Phage_integrase"/>
    <property type="match status" value="1"/>
</dbReference>
<dbReference type="InterPro" id="IPR002104">
    <property type="entry name" value="Integrase_catalytic"/>
</dbReference>
<reference evidence="13 14" key="1">
    <citation type="submission" date="2019-03" db="EMBL/GenBank/DDBJ databases">
        <title>Genomic Encyclopedia of Type Strains, Phase IV (KMG-IV): sequencing the most valuable type-strain genomes for metagenomic binning, comparative biology and taxonomic classification.</title>
        <authorList>
            <person name="Goeker M."/>
        </authorList>
    </citation>
    <scope>NUCLEOTIDE SEQUENCE [LARGE SCALE GENOMIC DNA]</scope>
    <source>
        <strain evidence="13 14">DSM 25964</strain>
    </source>
</reference>
<dbReference type="AlphaFoldDB" id="A0A4R8MGC6"/>
<evidence type="ECO:0000256" key="3">
    <source>
        <dbReference type="ARBA" id="ARBA00022618"/>
    </source>
</evidence>
<keyword evidence="4 9" id="KW-0159">Chromosome partition</keyword>
<evidence type="ECO:0000313" key="14">
    <source>
        <dbReference type="Proteomes" id="UP000295066"/>
    </source>
</evidence>
<keyword evidence="2 9" id="KW-0963">Cytoplasm</keyword>
<dbReference type="GO" id="GO:0009037">
    <property type="term" value="F:tyrosine-based site-specific recombinase activity"/>
    <property type="evidence" value="ECO:0007669"/>
    <property type="project" value="UniProtKB-UniRule"/>
</dbReference>
<dbReference type="RefSeq" id="WP_243833790.1">
    <property type="nucleotide sequence ID" value="NZ_SORI01000001.1"/>
</dbReference>
<feature type="active site" description="O-(3'-phospho-DNA)-tyrosine intermediate" evidence="9">
    <location>
        <position position="274"/>
    </location>
</feature>
<evidence type="ECO:0000256" key="8">
    <source>
        <dbReference type="ARBA" id="ARBA00023306"/>
    </source>
</evidence>
<feature type="active site" evidence="9">
    <location>
        <position position="242"/>
    </location>
</feature>
<evidence type="ECO:0000256" key="1">
    <source>
        <dbReference type="ARBA" id="ARBA00004496"/>
    </source>
</evidence>
<dbReference type="Proteomes" id="UP000295066">
    <property type="component" value="Unassembled WGS sequence"/>
</dbReference>
<dbReference type="GO" id="GO:0005737">
    <property type="term" value="C:cytoplasm"/>
    <property type="evidence" value="ECO:0007669"/>
    <property type="project" value="UniProtKB-SubCell"/>
</dbReference>
<feature type="region of interest" description="Disordered" evidence="10">
    <location>
        <begin position="291"/>
        <end position="311"/>
    </location>
</feature>
<comment type="caution">
    <text evidence="13">The sequence shown here is derived from an EMBL/GenBank/DDBJ whole genome shotgun (WGS) entry which is preliminary data.</text>
</comment>
<dbReference type="GO" id="GO:0003677">
    <property type="term" value="F:DNA binding"/>
    <property type="evidence" value="ECO:0007669"/>
    <property type="project" value="UniProtKB-UniRule"/>
</dbReference>
<dbReference type="HAMAP" id="MF_01808">
    <property type="entry name" value="Recomb_XerC_XerD"/>
    <property type="match status" value="1"/>
</dbReference>
<evidence type="ECO:0000259" key="11">
    <source>
        <dbReference type="PROSITE" id="PS51898"/>
    </source>
</evidence>
<comment type="subcellular location">
    <subcellularLocation>
        <location evidence="1 9">Cytoplasm</location>
    </subcellularLocation>
</comment>
<gene>
    <name evidence="9" type="primary">xerC</name>
    <name evidence="13" type="ORF">C8D99_101186</name>
</gene>
<dbReference type="GO" id="GO:0007059">
    <property type="term" value="P:chromosome segregation"/>
    <property type="evidence" value="ECO:0007669"/>
    <property type="project" value="UniProtKB-UniRule"/>
</dbReference>
<feature type="active site" evidence="9">
    <location>
        <position position="239"/>
    </location>
</feature>
<evidence type="ECO:0000256" key="2">
    <source>
        <dbReference type="ARBA" id="ARBA00022490"/>
    </source>
</evidence>
<dbReference type="SUPFAM" id="SSF56349">
    <property type="entry name" value="DNA breaking-rejoining enzymes"/>
    <property type="match status" value="1"/>
</dbReference>
<evidence type="ECO:0000256" key="9">
    <source>
        <dbReference type="HAMAP-Rule" id="MF_01808"/>
    </source>
</evidence>
<evidence type="ECO:0000256" key="4">
    <source>
        <dbReference type="ARBA" id="ARBA00022829"/>
    </source>
</evidence>
<feature type="active site" evidence="9">
    <location>
        <position position="151"/>
    </location>
</feature>
<keyword evidence="14" id="KW-1185">Reference proteome</keyword>
<dbReference type="PANTHER" id="PTHR30349">
    <property type="entry name" value="PHAGE INTEGRASE-RELATED"/>
    <property type="match status" value="1"/>
</dbReference>
<dbReference type="InterPro" id="IPR023009">
    <property type="entry name" value="Tyrosine_recombinase_XerC/XerD"/>
</dbReference>
<comment type="subunit">
    <text evidence="9">Forms a cyclic heterotetrameric complex composed of two molecules of XerC and two molecules of XerD.</text>
</comment>
<dbReference type="PROSITE" id="PS51900">
    <property type="entry name" value="CB"/>
    <property type="match status" value="1"/>
</dbReference>
<dbReference type="CDD" id="cd00798">
    <property type="entry name" value="INT_XerDC_C"/>
    <property type="match status" value="1"/>
</dbReference>
<dbReference type="Gene3D" id="1.10.150.130">
    <property type="match status" value="1"/>
</dbReference>
<proteinExistence type="inferred from homology"/>
<keyword evidence="3 9" id="KW-0132">Cell division</keyword>
<evidence type="ECO:0000256" key="5">
    <source>
        <dbReference type="ARBA" id="ARBA00022908"/>
    </source>
</evidence>
<name>A0A4R8MGC6_9BACT</name>
<feature type="active site" evidence="9">
    <location>
        <position position="175"/>
    </location>
</feature>
<dbReference type="Gene3D" id="1.10.443.10">
    <property type="entry name" value="Intergrase catalytic core"/>
    <property type="match status" value="1"/>
</dbReference>
<evidence type="ECO:0000256" key="6">
    <source>
        <dbReference type="ARBA" id="ARBA00023125"/>
    </source>
</evidence>
<dbReference type="GO" id="GO:0006313">
    <property type="term" value="P:DNA transposition"/>
    <property type="evidence" value="ECO:0007669"/>
    <property type="project" value="UniProtKB-UniRule"/>
</dbReference>
<evidence type="ECO:0000259" key="12">
    <source>
        <dbReference type="PROSITE" id="PS51900"/>
    </source>
</evidence>
<protein>
    <recommendedName>
        <fullName evidence="9">Tyrosine recombinase XerC</fullName>
    </recommendedName>
</protein>
<keyword evidence="8 9" id="KW-0131">Cell cycle</keyword>
<dbReference type="InterPro" id="IPR011010">
    <property type="entry name" value="DNA_brk_join_enz"/>
</dbReference>
<dbReference type="InterPro" id="IPR044068">
    <property type="entry name" value="CB"/>
</dbReference>
<feature type="domain" description="Core-binding (CB)" evidence="12">
    <location>
        <begin position="5"/>
        <end position="91"/>
    </location>
</feature>
<feature type="domain" description="Tyr recombinase" evidence="11">
    <location>
        <begin position="112"/>
        <end position="287"/>
    </location>
</feature>
<dbReference type="NCBIfam" id="NF001399">
    <property type="entry name" value="PRK00283.1"/>
    <property type="match status" value="1"/>
</dbReference>
<organism evidence="13 14">
    <name type="scientific">Aminivibrio pyruvatiphilus</name>
    <dbReference type="NCBI Taxonomy" id="1005740"/>
    <lineage>
        <taxon>Bacteria</taxon>
        <taxon>Thermotogati</taxon>
        <taxon>Synergistota</taxon>
        <taxon>Synergistia</taxon>
        <taxon>Synergistales</taxon>
        <taxon>Aminobacteriaceae</taxon>
        <taxon>Aminivibrio</taxon>
    </lineage>
</organism>
<dbReference type="PANTHER" id="PTHR30349:SF81">
    <property type="entry name" value="TYROSINE RECOMBINASE XERC"/>
    <property type="match status" value="1"/>
</dbReference>
<dbReference type="GO" id="GO:0051301">
    <property type="term" value="P:cell division"/>
    <property type="evidence" value="ECO:0007669"/>
    <property type="project" value="UniProtKB-KW"/>
</dbReference>
<dbReference type="InterPro" id="IPR013762">
    <property type="entry name" value="Integrase-like_cat_sf"/>
</dbReference>
<dbReference type="InterPro" id="IPR050090">
    <property type="entry name" value="Tyrosine_recombinase_XerCD"/>
</dbReference>
<feature type="active site" evidence="9">
    <location>
        <position position="265"/>
    </location>
</feature>
<dbReference type="InterPro" id="IPR010998">
    <property type="entry name" value="Integrase_recombinase_N"/>
</dbReference>
<dbReference type="PROSITE" id="PS51898">
    <property type="entry name" value="TYR_RECOMBINASE"/>
    <property type="match status" value="1"/>
</dbReference>
<comment type="similarity">
    <text evidence="9">Belongs to the 'phage' integrase family. XerC subfamily.</text>
</comment>
<evidence type="ECO:0000256" key="10">
    <source>
        <dbReference type="SAM" id="MobiDB-lite"/>
    </source>
</evidence>
<dbReference type="Pfam" id="PF02899">
    <property type="entry name" value="Phage_int_SAM_1"/>
    <property type="match status" value="1"/>
</dbReference>
<dbReference type="EMBL" id="SORI01000001">
    <property type="protein sequence ID" value="TDY65039.1"/>
    <property type="molecule type" value="Genomic_DNA"/>
</dbReference>
<sequence>MLMQEKISVSLDQFFDHLRYEKEASPHTVTNYSVDLAQFAEFLEVQGIESPAEVDGKTIRSWLREMMGYGYAKTSAARKLSSVRSWFAFLFDRGLISSDPAKGIRGPKLPSRLPRALSREDAFRLVDAGQQGEDPLRDTAVLELLYGCGLRIAELASLRWQDVDLDERMVRVLGKGSKERIVPFGTCALKALGNWRDSGEGSSGFVFPGRRGGAITVRTVHRIVRRAALKAGVANVTPHVLRHSFATHLLEGGASLRVLQELLGHESLLTTQHYLAVGADHLRKSYEMAHPRAKGDNGDVQGNDDSVCPQE</sequence>
<accession>A0A4R8MGC6</accession>
<keyword evidence="7 9" id="KW-0233">DNA recombination</keyword>
<dbReference type="InterPro" id="IPR004107">
    <property type="entry name" value="Integrase_SAM-like_N"/>
</dbReference>
<keyword evidence="5 9" id="KW-0229">DNA integration</keyword>